<evidence type="ECO:0000313" key="2">
    <source>
        <dbReference type="EMBL" id="BAD17473.1"/>
    </source>
</evidence>
<feature type="compositionally biased region" description="Basic residues" evidence="1">
    <location>
        <begin position="57"/>
        <end position="68"/>
    </location>
</feature>
<feature type="compositionally biased region" description="Basic and acidic residues" evidence="1">
    <location>
        <begin position="78"/>
        <end position="92"/>
    </location>
</feature>
<dbReference type="EMBL" id="AP005644">
    <property type="protein sequence ID" value="BAD17473.1"/>
    <property type="molecule type" value="Genomic_DNA"/>
</dbReference>
<evidence type="ECO:0000313" key="3">
    <source>
        <dbReference type="Proteomes" id="UP000000763"/>
    </source>
</evidence>
<dbReference type="AlphaFoldDB" id="Q6YY27"/>
<feature type="compositionally biased region" description="Basic residues" evidence="1">
    <location>
        <begin position="164"/>
        <end position="173"/>
    </location>
</feature>
<accession>Q6YY27</accession>
<organism evidence="2 3">
    <name type="scientific">Oryza sativa subsp. japonica</name>
    <name type="common">Rice</name>
    <dbReference type="NCBI Taxonomy" id="39947"/>
    <lineage>
        <taxon>Eukaryota</taxon>
        <taxon>Viridiplantae</taxon>
        <taxon>Streptophyta</taxon>
        <taxon>Embryophyta</taxon>
        <taxon>Tracheophyta</taxon>
        <taxon>Spermatophyta</taxon>
        <taxon>Magnoliopsida</taxon>
        <taxon>Liliopsida</taxon>
        <taxon>Poales</taxon>
        <taxon>Poaceae</taxon>
        <taxon>BOP clade</taxon>
        <taxon>Oryzoideae</taxon>
        <taxon>Oryzeae</taxon>
        <taxon>Oryzinae</taxon>
        <taxon>Oryza</taxon>
        <taxon>Oryza sativa</taxon>
    </lineage>
</organism>
<feature type="region of interest" description="Disordered" evidence="1">
    <location>
        <begin position="57"/>
        <end position="217"/>
    </location>
</feature>
<protein>
    <submittedName>
        <fullName evidence="2">Uncharacterized protein</fullName>
    </submittedName>
</protein>
<sequence>MMRRSNVDSKLLHPFHNLIALHRCILHLSKTTRPASTRVRNPSESWYSCVAPRVGRLGRRNPSRRRRPSPPLPLPCRRLSERPAKPAAREDGGGGARGGHLPSSWRGWTQRQWPTGAAPASRLMAVDPASPPPDLARSQLDPVAEARARRRRGVGAGGRDRRWQAQRRRRHGRSGGGVSRDGGAGAGGRGRLGGAAAVAGGSMPGGDGSGAPRSTPLGRIWRMGVVGNGGGGNWRRRSRPDLDAGGSWRRRRRCGDGGGGGTGPAAVGDGGVGCGGCRVIWQRRRKTWRRAASCSVVEGDGATAICRGGGWRRWQRRRRL</sequence>
<gene>
    <name evidence="2" type="primary">OSJNBb0056I22.18</name>
</gene>
<dbReference type="Proteomes" id="UP000000763">
    <property type="component" value="Chromosome 2"/>
</dbReference>
<evidence type="ECO:0000256" key="1">
    <source>
        <dbReference type="SAM" id="MobiDB-lite"/>
    </source>
</evidence>
<reference evidence="3" key="2">
    <citation type="journal article" date="2008" name="Nucleic Acids Res.">
        <title>The rice annotation project database (RAP-DB): 2008 update.</title>
        <authorList>
            <consortium name="The rice annotation project (RAP)"/>
        </authorList>
    </citation>
    <scope>GENOME REANNOTATION</scope>
    <source>
        <strain evidence="3">cv. Nipponbare</strain>
    </source>
</reference>
<feature type="compositionally biased region" description="Gly residues" evidence="1">
    <location>
        <begin position="174"/>
        <end position="193"/>
    </location>
</feature>
<name>Q6YY27_ORYSJ</name>
<reference evidence="3" key="1">
    <citation type="journal article" date="2005" name="Nature">
        <title>The map-based sequence of the rice genome.</title>
        <authorList>
            <consortium name="International rice genome sequencing project (IRGSP)"/>
            <person name="Matsumoto T."/>
            <person name="Wu J."/>
            <person name="Kanamori H."/>
            <person name="Katayose Y."/>
            <person name="Fujisawa M."/>
            <person name="Namiki N."/>
            <person name="Mizuno H."/>
            <person name="Yamamoto K."/>
            <person name="Antonio B.A."/>
            <person name="Baba T."/>
            <person name="Sakata K."/>
            <person name="Nagamura Y."/>
            <person name="Aoki H."/>
            <person name="Arikawa K."/>
            <person name="Arita K."/>
            <person name="Bito T."/>
            <person name="Chiden Y."/>
            <person name="Fujitsuka N."/>
            <person name="Fukunaka R."/>
            <person name="Hamada M."/>
            <person name="Harada C."/>
            <person name="Hayashi A."/>
            <person name="Hijishita S."/>
            <person name="Honda M."/>
            <person name="Hosokawa S."/>
            <person name="Ichikawa Y."/>
            <person name="Idonuma A."/>
            <person name="Iijima M."/>
            <person name="Ikeda M."/>
            <person name="Ikeno M."/>
            <person name="Ito K."/>
            <person name="Ito S."/>
            <person name="Ito T."/>
            <person name="Ito Y."/>
            <person name="Ito Y."/>
            <person name="Iwabuchi A."/>
            <person name="Kamiya K."/>
            <person name="Karasawa W."/>
            <person name="Kurita K."/>
            <person name="Katagiri S."/>
            <person name="Kikuta A."/>
            <person name="Kobayashi H."/>
            <person name="Kobayashi N."/>
            <person name="Machita K."/>
            <person name="Maehara T."/>
            <person name="Masukawa M."/>
            <person name="Mizubayashi T."/>
            <person name="Mukai Y."/>
            <person name="Nagasaki H."/>
            <person name="Nagata Y."/>
            <person name="Naito S."/>
            <person name="Nakashima M."/>
            <person name="Nakama Y."/>
            <person name="Nakamichi Y."/>
            <person name="Nakamura M."/>
            <person name="Meguro A."/>
            <person name="Negishi M."/>
            <person name="Ohta I."/>
            <person name="Ohta T."/>
            <person name="Okamoto M."/>
            <person name="Ono N."/>
            <person name="Saji S."/>
            <person name="Sakaguchi M."/>
            <person name="Sakai K."/>
            <person name="Shibata M."/>
            <person name="Shimokawa T."/>
            <person name="Song J."/>
            <person name="Takazaki Y."/>
            <person name="Terasawa K."/>
            <person name="Tsugane M."/>
            <person name="Tsuji K."/>
            <person name="Ueda S."/>
            <person name="Waki K."/>
            <person name="Yamagata H."/>
            <person name="Yamamoto M."/>
            <person name="Yamamoto S."/>
            <person name="Yamane H."/>
            <person name="Yoshiki S."/>
            <person name="Yoshihara R."/>
            <person name="Yukawa K."/>
            <person name="Zhong H."/>
            <person name="Yano M."/>
            <person name="Yuan Q."/>
            <person name="Ouyang S."/>
            <person name="Liu J."/>
            <person name="Jones K.M."/>
            <person name="Gansberger K."/>
            <person name="Moffat K."/>
            <person name="Hill J."/>
            <person name="Bera J."/>
            <person name="Fadrosh D."/>
            <person name="Jin S."/>
            <person name="Johri S."/>
            <person name="Kim M."/>
            <person name="Overton L."/>
            <person name="Reardon M."/>
            <person name="Tsitrin T."/>
            <person name="Vuong H."/>
            <person name="Weaver B."/>
            <person name="Ciecko A."/>
            <person name="Tallon L."/>
            <person name="Jackson J."/>
            <person name="Pai G."/>
            <person name="Aken S.V."/>
            <person name="Utterback T."/>
            <person name="Reidmuller S."/>
            <person name="Feldblyum T."/>
            <person name="Hsiao J."/>
            <person name="Zismann V."/>
            <person name="Iobst S."/>
            <person name="de Vazeille A.R."/>
            <person name="Buell C.R."/>
            <person name="Ying K."/>
            <person name="Li Y."/>
            <person name="Lu T."/>
            <person name="Huang Y."/>
            <person name="Zhao Q."/>
            <person name="Feng Q."/>
            <person name="Zhang L."/>
            <person name="Zhu J."/>
            <person name="Weng Q."/>
            <person name="Mu J."/>
            <person name="Lu Y."/>
            <person name="Fan D."/>
            <person name="Liu Y."/>
            <person name="Guan J."/>
            <person name="Zhang Y."/>
            <person name="Yu S."/>
            <person name="Liu X."/>
            <person name="Zhang Y."/>
            <person name="Hong G."/>
            <person name="Han B."/>
            <person name="Choisne N."/>
            <person name="Demange N."/>
            <person name="Orjeda G."/>
            <person name="Samain S."/>
            <person name="Cattolico L."/>
            <person name="Pelletier E."/>
            <person name="Couloux A."/>
            <person name="Segurens B."/>
            <person name="Wincker P."/>
            <person name="D'Hont A."/>
            <person name="Scarpelli C."/>
            <person name="Weissenbach J."/>
            <person name="Salanoubat M."/>
            <person name="Quetier F."/>
            <person name="Yu Y."/>
            <person name="Kim H.R."/>
            <person name="Rambo T."/>
            <person name="Currie J."/>
            <person name="Collura K."/>
            <person name="Luo M."/>
            <person name="Yang T."/>
            <person name="Ammiraju J.S.S."/>
            <person name="Engler F."/>
            <person name="Soderlund C."/>
            <person name="Wing R.A."/>
            <person name="Palmer L.E."/>
            <person name="de la Bastide M."/>
            <person name="Spiegel L."/>
            <person name="Nascimento L."/>
            <person name="Zutavern T."/>
            <person name="O'Shaughnessy A."/>
            <person name="Dike S."/>
            <person name="Dedhia N."/>
            <person name="Preston R."/>
            <person name="Balija V."/>
            <person name="McCombie W.R."/>
            <person name="Chow T."/>
            <person name="Chen H."/>
            <person name="Chung M."/>
            <person name="Chen C."/>
            <person name="Shaw J."/>
            <person name="Wu H."/>
            <person name="Hsiao K."/>
            <person name="Chao Y."/>
            <person name="Chu M."/>
            <person name="Cheng C."/>
            <person name="Hour A."/>
            <person name="Lee P."/>
            <person name="Lin S."/>
            <person name="Lin Y."/>
            <person name="Liou J."/>
            <person name="Liu S."/>
            <person name="Hsing Y."/>
            <person name="Raghuvanshi S."/>
            <person name="Mohanty A."/>
            <person name="Bharti A.K."/>
            <person name="Gaur A."/>
            <person name="Gupta V."/>
            <person name="Kumar D."/>
            <person name="Ravi V."/>
            <person name="Vij S."/>
            <person name="Kapur A."/>
            <person name="Khurana P."/>
            <person name="Khurana P."/>
            <person name="Khurana J.P."/>
            <person name="Tyagi A.K."/>
            <person name="Gaikwad K."/>
            <person name="Singh A."/>
            <person name="Dalal V."/>
            <person name="Srivastava S."/>
            <person name="Dixit A."/>
            <person name="Pal A.K."/>
            <person name="Ghazi I.A."/>
            <person name="Yadav M."/>
            <person name="Pandit A."/>
            <person name="Bhargava A."/>
            <person name="Sureshbabu K."/>
            <person name="Batra K."/>
            <person name="Sharma T.R."/>
            <person name="Mohapatra T."/>
            <person name="Singh N.K."/>
            <person name="Messing J."/>
            <person name="Nelson A.B."/>
            <person name="Fuks G."/>
            <person name="Kavchok S."/>
            <person name="Keizer G."/>
            <person name="Linton E."/>
            <person name="Llaca V."/>
            <person name="Song R."/>
            <person name="Tanyolac B."/>
            <person name="Young S."/>
            <person name="Ho-Il K."/>
            <person name="Hahn J.H."/>
            <person name="Sangsakoo G."/>
            <person name="Vanavichit A."/>
            <person name="de Mattos Luiz.A.T."/>
            <person name="Zimmer P.D."/>
            <person name="Malone G."/>
            <person name="Dellagostin O."/>
            <person name="de Oliveira A.C."/>
            <person name="Bevan M."/>
            <person name="Bancroft I."/>
            <person name="Minx P."/>
            <person name="Cordum H."/>
            <person name="Wilson R."/>
            <person name="Cheng Z."/>
            <person name="Jin W."/>
            <person name="Jiang J."/>
            <person name="Leong S.A."/>
            <person name="Iwama H."/>
            <person name="Gojobori T."/>
            <person name="Itoh T."/>
            <person name="Niimura Y."/>
            <person name="Fujii Y."/>
            <person name="Habara T."/>
            <person name="Sakai H."/>
            <person name="Sato Y."/>
            <person name="Wilson G."/>
            <person name="Kumar K."/>
            <person name="McCouch S."/>
            <person name="Juretic N."/>
            <person name="Hoen D."/>
            <person name="Wright S."/>
            <person name="Bruskiewich R."/>
            <person name="Bureau T."/>
            <person name="Miyao A."/>
            <person name="Hirochika H."/>
            <person name="Nishikawa T."/>
            <person name="Kadowaki K."/>
            <person name="Sugiura M."/>
            <person name="Burr B."/>
            <person name="Sasaki T."/>
        </authorList>
    </citation>
    <scope>NUCLEOTIDE SEQUENCE [LARGE SCALE GENOMIC DNA]</scope>
    <source>
        <strain evidence="3">cv. Nipponbare</strain>
    </source>
</reference>
<proteinExistence type="predicted"/>